<dbReference type="InterPro" id="IPR023214">
    <property type="entry name" value="HAD_sf"/>
</dbReference>
<proteinExistence type="predicted"/>
<dbReference type="OrthoDB" id="1489290at2"/>
<keyword evidence="1" id="KW-0378">Hydrolase</keyword>
<organism evidence="1 2">
    <name type="scientific">Microbacterium saperdae</name>
    <dbReference type="NCBI Taxonomy" id="69368"/>
    <lineage>
        <taxon>Bacteria</taxon>
        <taxon>Bacillati</taxon>
        <taxon>Actinomycetota</taxon>
        <taxon>Actinomycetes</taxon>
        <taxon>Micrococcales</taxon>
        <taxon>Microbacteriaceae</taxon>
        <taxon>Microbacterium</taxon>
    </lineage>
</organism>
<dbReference type="RefSeq" id="WP_141872087.1">
    <property type="nucleotide sequence ID" value="NZ_VFOX01000001.1"/>
</dbReference>
<dbReference type="Gene3D" id="3.40.50.1000">
    <property type="entry name" value="HAD superfamily/HAD-like"/>
    <property type="match status" value="1"/>
</dbReference>
<comment type="caution">
    <text evidence="1">The sequence shown here is derived from an EMBL/GenBank/DDBJ whole genome shotgun (WGS) entry which is preliminary data.</text>
</comment>
<name>A0A543BN09_9MICO</name>
<sequence>MAKPYQGEMAKLSETLGWAMSLDLSDLEAALQTALLGPLVAVGSGGSLSTAHALAFFHRVASGHVSAVLTPLESTAVQHDPDTSIWLLSASGNNVDIVGAAKALVGDEPRQLAALIGRNDSKIGQIAKAHPYMDLLAYAPPTGKDGFLATNTLFGAAAILGRAYSTVTPGSVSWESHGLQSVIDAVDEASPLVTRWRELASTLWDRDTTIILHGSSGAVGAVDLESKFTEAALGHAQIADFRNFAHGRHHWLAKRADQTGVVALIGDDDEDIAERTLALLPPEIPIARIPVTGSPVHSSLVSLIAAFRLSDWAGQARGIDPGDPGVPDFGRRIYHLAPSRRPALPRPSGLTRRAAVAIERKSGRTVRQLAEASELADWRRALRSFQRKLTTASIGGVVLDYDGTVVDTRHRFSPPQPDVLSELVRLLNAGLPVGIATGRGKSVRHAFQEAISQAHWPRVVVGYYNGAEISSLDDDSTPLVEQLPVPELRGIAERLLAQPELAAQTQQDHRRNQLTVTARGTLREERLWEIVQAVVRESAANVTALRSSHSIDILSPSASKLNVSTRVSEIAGTDSILAIGDRGLWPGNDHELLSLPLALSVDQTSVSRETCWNLGSPGQRGPATTLEYLRALQIDGDGRTRFAEGTLR</sequence>
<dbReference type="InterPro" id="IPR036412">
    <property type="entry name" value="HAD-like_sf"/>
</dbReference>
<dbReference type="GO" id="GO:1901135">
    <property type="term" value="P:carbohydrate derivative metabolic process"/>
    <property type="evidence" value="ECO:0007669"/>
    <property type="project" value="InterPro"/>
</dbReference>
<dbReference type="GO" id="GO:0097367">
    <property type="term" value="F:carbohydrate derivative binding"/>
    <property type="evidence" value="ECO:0007669"/>
    <property type="project" value="InterPro"/>
</dbReference>
<accession>A0A543BN09</accession>
<dbReference type="InterPro" id="IPR046348">
    <property type="entry name" value="SIS_dom_sf"/>
</dbReference>
<dbReference type="SUPFAM" id="SSF53697">
    <property type="entry name" value="SIS domain"/>
    <property type="match status" value="1"/>
</dbReference>
<gene>
    <name evidence="1" type="ORF">FB560_1860</name>
</gene>
<dbReference type="Gene3D" id="3.90.1070.10">
    <property type="match status" value="1"/>
</dbReference>
<evidence type="ECO:0000313" key="2">
    <source>
        <dbReference type="Proteomes" id="UP000317209"/>
    </source>
</evidence>
<dbReference type="GO" id="GO:0016787">
    <property type="term" value="F:hydrolase activity"/>
    <property type="evidence" value="ECO:0007669"/>
    <property type="project" value="UniProtKB-KW"/>
</dbReference>
<protein>
    <submittedName>
        <fullName evidence="1">Hydroxymethylpyrimidine pyrophosphatase-like HAD family hydrolase</fullName>
    </submittedName>
</protein>
<dbReference type="Proteomes" id="UP000317209">
    <property type="component" value="Unassembled WGS sequence"/>
</dbReference>
<dbReference type="EMBL" id="VFOX01000001">
    <property type="protein sequence ID" value="TQL86211.1"/>
    <property type="molecule type" value="Genomic_DNA"/>
</dbReference>
<reference evidence="1 2" key="1">
    <citation type="submission" date="2019-06" db="EMBL/GenBank/DDBJ databases">
        <title>Sequencing the genomes of 1000 actinobacteria strains.</title>
        <authorList>
            <person name="Klenk H.-P."/>
        </authorList>
    </citation>
    <scope>NUCLEOTIDE SEQUENCE [LARGE SCALE GENOMIC DNA]</scope>
    <source>
        <strain evidence="1 2">DSM 20169</strain>
    </source>
</reference>
<keyword evidence="2" id="KW-1185">Reference proteome</keyword>
<evidence type="ECO:0000313" key="1">
    <source>
        <dbReference type="EMBL" id="TQL86211.1"/>
    </source>
</evidence>
<dbReference type="AlphaFoldDB" id="A0A543BN09"/>
<dbReference type="SUPFAM" id="SSF56784">
    <property type="entry name" value="HAD-like"/>
    <property type="match status" value="1"/>
</dbReference>